<evidence type="ECO:0000313" key="4">
    <source>
        <dbReference type="Proteomes" id="UP001166286"/>
    </source>
</evidence>
<dbReference type="PROSITE" id="PS00028">
    <property type="entry name" value="ZINC_FINGER_C2H2_1"/>
    <property type="match status" value="1"/>
</dbReference>
<feature type="domain" description="C2H2-type" evidence="2">
    <location>
        <begin position="246"/>
        <end position="267"/>
    </location>
</feature>
<feature type="compositionally biased region" description="Polar residues" evidence="1">
    <location>
        <begin position="442"/>
        <end position="451"/>
    </location>
</feature>
<feature type="region of interest" description="Disordered" evidence="1">
    <location>
        <begin position="101"/>
        <end position="132"/>
    </location>
</feature>
<protein>
    <recommendedName>
        <fullName evidence="2">C2H2-type domain-containing protein</fullName>
    </recommendedName>
</protein>
<dbReference type="Proteomes" id="UP001166286">
    <property type="component" value="Unassembled WGS sequence"/>
</dbReference>
<keyword evidence="4" id="KW-1185">Reference proteome</keyword>
<dbReference type="EMBL" id="JAFEKC020000024">
    <property type="protein sequence ID" value="KAK0507225.1"/>
    <property type="molecule type" value="Genomic_DNA"/>
</dbReference>
<feature type="region of interest" description="Disordered" evidence="1">
    <location>
        <begin position="381"/>
        <end position="451"/>
    </location>
</feature>
<feature type="compositionally biased region" description="Polar residues" evidence="1">
    <location>
        <begin position="383"/>
        <end position="395"/>
    </location>
</feature>
<proteinExistence type="predicted"/>
<sequence>MATFSDKGRLSAALPLVRYSPPRLSIHLTQQQQHALYTLNDEDDRDICAYLRFAASIGTNLQRSSDHAALSKEKVHAIEALKNLPVEVLLAWLQTTRHSGGLSAASPATAPNHVHSSSSEDSRHGPLDVAKNTWSRSGNLPEVIPRRFSCTVCPGLRSFQNAAEWKRHEKEHEVLFRCGLCSATESENEQVATRQEARPPSKIYTCRRRGLMVDHLSRDHAKHDKTQARSMAESWRVNSGKQAWSCGFCARLFSAFGDRLKHIDNEHFKMHHDVQDWDRTKVISGLLLQPGVKEAWENLVGSRSLHDSSCLIWEDPALSELQLLLEMGPSAGQTAASLAAAAYSAARTRPSLNQLATTSFGGASDASSGYCNTPSHPHGIATTFYSQTPGFQQPAINHDPMLDGSDLQDFSRTEQDHPPAPAFGGAENASFSPADPSWDPWTDNSNHTPHP</sequence>
<dbReference type="SMART" id="SM00355">
    <property type="entry name" value="ZnF_C2H2"/>
    <property type="match status" value="3"/>
</dbReference>
<name>A0AA39V606_9LECA</name>
<organism evidence="3 4">
    <name type="scientific">Cladonia borealis</name>
    <dbReference type="NCBI Taxonomy" id="184061"/>
    <lineage>
        <taxon>Eukaryota</taxon>
        <taxon>Fungi</taxon>
        <taxon>Dikarya</taxon>
        <taxon>Ascomycota</taxon>
        <taxon>Pezizomycotina</taxon>
        <taxon>Lecanoromycetes</taxon>
        <taxon>OSLEUM clade</taxon>
        <taxon>Lecanoromycetidae</taxon>
        <taxon>Lecanorales</taxon>
        <taxon>Lecanorineae</taxon>
        <taxon>Cladoniaceae</taxon>
        <taxon>Cladonia</taxon>
    </lineage>
</organism>
<gene>
    <name evidence="3" type="ORF">JMJ35_010263</name>
</gene>
<comment type="caution">
    <text evidence="3">The sequence shown here is derived from an EMBL/GenBank/DDBJ whole genome shotgun (WGS) entry which is preliminary data.</text>
</comment>
<evidence type="ECO:0000313" key="3">
    <source>
        <dbReference type="EMBL" id="KAK0507225.1"/>
    </source>
</evidence>
<dbReference type="AlphaFoldDB" id="A0AA39V606"/>
<dbReference type="InterPro" id="IPR013087">
    <property type="entry name" value="Znf_C2H2_type"/>
</dbReference>
<evidence type="ECO:0000259" key="2">
    <source>
        <dbReference type="PROSITE" id="PS00028"/>
    </source>
</evidence>
<evidence type="ECO:0000256" key="1">
    <source>
        <dbReference type="SAM" id="MobiDB-lite"/>
    </source>
</evidence>
<reference evidence="3" key="1">
    <citation type="submission" date="2023-03" db="EMBL/GenBank/DDBJ databases">
        <title>Complete genome of Cladonia borealis.</title>
        <authorList>
            <person name="Park H."/>
        </authorList>
    </citation>
    <scope>NUCLEOTIDE SEQUENCE</scope>
    <source>
        <strain evidence="3">ANT050790</strain>
    </source>
</reference>
<accession>A0AA39V606</accession>